<evidence type="ECO:0000256" key="3">
    <source>
        <dbReference type="RuleBase" id="RU003345"/>
    </source>
</evidence>
<proteinExistence type="inferred from homology"/>
<dbReference type="CDD" id="cd07103">
    <property type="entry name" value="ALDH_F5_SSADH_GabD"/>
    <property type="match status" value="1"/>
</dbReference>
<evidence type="ECO:0000256" key="1">
    <source>
        <dbReference type="ARBA" id="ARBA00023002"/>
    </source>
</evidence>
<accession>A0ABP8YS77</accession>
<dbReference type="InterPro" id="IPR016162">
    <property type="entry name" value="Ald_DH_N"/>
</dbReference>
<protein>
    <submittedName>
        <fullName evidence="5">NAD-dependent succinate-semialdehyde dehydrogenase</fullName>
    </submittedName>
</protein>
<dbReference type="InterPro" id="IPR029510">
    <property type="entry name" value="Ald_DH_CS_GLU"/>
</dbReference>
<dbReference type="PROSITE" id="PS00687">
    <property type="entry name" value="ALDEHYDE_DEHYDR_GLU"/>
    <property type="match status" value="1"/>
</dbReference>
<dbReference type="InterPro" id="IPR016161">
    <property type="entry name" value="Ald_DH/histidinol_DH"/>
</dbReference>
<keyword evidence="1 3" id="KW-0560">Oxidoreductase</keyword>
<dbReference type="PANTHER" id="PTHR43353">
    <property type="entry name" value="SUCCINATE-SEMIALDEHYDE DEHYDROGENASE, MITOCHONDRIAL"/>
    <property type="match status" value="1"/>
</dbReference>
<dbReference type="EMBL" id="BAABKN010000014">
    <property type="protein sequence ID" value="GAA4738242.1"/>
    <property type="molecule type" value="Genomic_DNA"/>
</dbReference>
<evidence type="ECO:0000313" key="6">
    <source>
        <dbReference type="Proteomes" id="UP001499882"/>
    </source>
</evidence>
<dbReference type="Gene3D" id="3.40.605.10">
    <property type="entry name" value="Aldehyde Dehydrogenase, Chain A, domain 1"/>
    <property type="match status" value="1"/>
</dbReference>
<dbReference type="Pfam" id="PF00171">
    <property type="entry name" value="Aldedh"/>
    <property type="match status" value="1"/>
</dbReference>
<dbReference type="RefSeq" id="WP_345526914.1">
    <property type="nucleotide sequence ID" value="NZ_BAABKN010000014.1"/>
</dbReference>
<dbReference type="Proteomes" id="UP001499882">
    <property type="component" value="Unassembled WGS sequence"/>
</dbReference>
<evidence type="ECO:0000313" key="5">
    <source>
        <dbReference type="EMBL" id="GAA4738242.1"/>
    </source>
</evidence>
<feature type="active site" evidence="2">
    <location>
        <position position="264"/>
    </location>
</feature>
<comment type="similarity">
    <text evidence="3">Belongs to the aldehyde dehydrogenase family.</text>
</comment>
<dbReference type="PANTHER" id="PTHR43353:SF5">
    <property type="entry name" value="SUCCINATE-SEMIALDEHYDE DEHYDROGENASE, MITOCHONDRIAL"/>
    <property type="match status" value="1"/>
</dbReference>
<dbReference type="InterPro" id="IPR050740">
    <property type="entry name" value="Aldehyde_DH_Superfamily"/>
</dbReference>
<comment type="caution">
    <text evidence="5">The sequence shown here is derived from an EMBL/GenBank/DDBJ whole genome shotgun (WGS) entry which is preliminary data.</text>
</comment>
<keyword evidence="6" id="KW-1185">Reference proteome</keyword>
<dbReference type="InterPro" id="IPR016163">
    <property type="entry name" value="Ald_DH_C"/>
</dbReference>
<dbReference type="Gene3D" id="3.40.309.10">
    <property type="entry name" value="Aldehyde Dehydrogenase, Chain A, domain 2"/>
    <property type="match status" value="1"/>
</dbReference>
<evidence type="ECO:0000259" key="4">
    <source>
        <dbReference type="Pfam" id="PF00171"/>
    </source>
</evidence>
<dbReference type="SUPFAM" id="SSF53720">
    <property type="entry name" value="ALDH-like"/>
    <property type="match status" value="1"/>
</dbReference>
<gene>
    <name evidence="5" type="ORF">GCM10023350_22980</name>
</gene>
<feature type="domain" description="Aldehyde dehydrogenase" evidence="4">
    <location>
        <begin position="29"/>
        <end position="487"/>
    </location>
</feature>
<name>A0ABP8YS77_9ACTN</name>
<dbReference type="InterPro" id="IPR015590">
    <property type="entry name" value="Aldehyde_DH_dom"/>
</dbReference>
<evidence type="ECO:0000256" key="2">
    <source>
        <dbReference type="PROSITE-ProRule" id="PRU10007"/>
    </source>
</evidence>
<sequence>MTIVADDIEQAAIAASAGVAGGLLVDGEWTPTERTFPVTDPATGKVLAQVADATVEHGLAALDSIVAAAPAWAAVPLRERAELLRRAFDLLVARKEEFARLISAEMGKPLAEARGEVDYGAEFLRWYSEEVARPEGEYRRSPDGGSRLLVSRRPVGPCLLITPWNFPLAMATRKIAAALAAGCTAVIKPAAETPLTTIAFADLLLEAGLPPGVLNVVTTADAPGVCGALLADGRIRKLSFTGSTAVGRVLISQCGPHVVRPSMELGGNAPFIVDADADLPRAVDGAMLAKMRNMGEACTAANRFLVHRSVATEFTSLLTERITSLTLGHGLDPSSQVGPLIDEKARVSLRELVDDALGAGATLHTGGRAVDGPGTFFEPAVLGDVPVGARMFREEIFGPVVGITVFDDLDEAVEMANSTEYGLVGYLYTRDVERALRYAERLEFGMVAINRALVSNAAAPFGGIKQSGLGREGGREGINDYLDLQYVAIDA</sequence>
<reference evidence="6" key="1">
    <citation type="journal article" date="2019" name="Int. J. Syst. Evol. Microbiol.">
        <title>The Global Catalogue of Microorganisms (GCM) 10K type strain sequencing project: providing services to taxonomists for standard genome sequencing and annotation.</title>
        <authorList>
            <consortium name="The Broad Institute Genomics Platform"/>
            <consortium name="The Broad Institute Genome Sequencing Center for Infectious Disease"/>
            <person name="Wu L."/>
            <person name="Ma J."/>
        </authorList>
    </citation>
    <scope>NUCLEOTIDE SEQUENCE [LARGE SCALE GENOMIC DNA]</scope>
    <source>
        <strain evidence="6">JCM 18532</strain>
    </source>
</reference>
<organism evidence="5 6">
    <name type="scientific">Nocardioides endophyticus</name>
    <dbReference type="NCBI Taxonomy" id="1353775"/>
    <lineage>
        <taxon>Bacteria</taxon>
        <taxon>Bacillati</taxon>
        <taxon>Actinomycetota</taxon>
        <taxon>Actinomycetes</taxon>
        <taxon>Propionibacteriales</taxon>
        <taxon>Nocardioidaceae</taxon>
        <taxon>Nocardioides</taxon>
    </lineage>
</organism>